<dbReference type="AlphaFoldDB" id="A0A0M9AAA1"/>
<protein>
    <submittedName>
        <fullName evidence="1">Uncharacterized protein</fullName>
    </submittedName>
</protein>
<accession>A0A0M9AAA1</accession>
<evidence type="ECO:0000313" key="2">
    <source>
        <dbReference type="Proteomes" id="UP000053105"/>
    </source>
</evidence>
<proteinExistence type="predicted"/>
<dbReference type="EMBL" id="KQ435701">
    <property type="protein sequence ID" value="KOX80410.1"/>
    <property type="molecule type" value="Genomic_DNA"/>
</dbReference>
<dbReference type="Proteomes" id="UP000053105">
    <property type="component" value="Unassembled WGS sequence"/>
</dbReference>
<dbReference type="OrthoDB" id="10571152at2759"/>
<sequence length="294" mass="34123">MEIVDVKIDLELWNKDHREKSVAIYENKKHFNIKQQKRSEFQDTRLSKIREHYPEVDDSQVSFLPLKYHGECFHSKYNIHKNIQRDVTCGKGTNRCSTLSQRSSIHSKGSQVGLVTVQPRKLTAISNGGWAAEPIPQELQNLARVTCPRNDNNFFVMIKPPLSHKLVLLQYKTLYSVNTERRFLDIVHLSANTIFPKRKQWNPDYLLRVFTSPILEISCPRYTERFRVSGNLMGAGEVATRLALHPIEMMRPKTAFCTSLYFHRTFCWSFLYGDGTTETTSPVMLSHSSERSQR</sequence>
<reference evidence="1 2" key="1">
    <citation type="submission" date="2015-07" db="EMBL/GenBank/DDBJ databases">
        <title>The genome of Melipona quadrifasciata.</title>
        <authorList>
            <person name="Pan H."/>
            <person name="Kapheim K."/>
        </authorList>
    </citation>
    <scope>NUCLEOTIDE SEQUENCE [LARGE SCALE GENOMIC DNA]</scope>
    <source>
        <strain evidence="1">0111107301</strain>
        <tissue evidence="1">Whole body</tissue>
    </source>
</reference>
<keyword evidence="2" id="KW-1185">Reference proteome</keyword>
<evidence type="ECO:0000313" key="1">
    <source>
        <dbReference type="EMBL" id="KOX80410.1"/>
    </source>
</evidence>
<name>A0A0M9AAA1_9HYME</name>
<gene>
    <name evidence="1" type="ORF">WN51_06699</name>
</gene>
<organism evidence="1 2">
    <name type="scientific">Melipona quadrifasciata</name>
    <dbReference type="NCBI Taxonomy" id="166423"/>
    <lineage>
        <taxon>Eukaryota</taxon>
        <taxon>Metazoa</taxon>
        <taxon>Ecdysozoa</taxon>
        <taxon>Arthropoda</taxon>
        <taxon>Hexapoda</taxon>
        <taxon>Insecta</taxon>
        <taxon>Pterygota</taxon>
        <taxon>Neoptera</taxon>
        <taxon>Endopterygota</taxon>
        <taxon>Hymenoptera</taxon>
        <taxon>Apocrita</taxon>
        <taxon>Aculeata</taxon>
        <taxon>Apoidea</taxon>
        <taxon>Anthophila</taxon>
        <taxon>Apidae</taxon>
        <taxon>Melipona</taxon>
    </lineage>
</organism>